<dbReference type="PROSITE" id="PS50206">
    <property type="entry name" value="RHODANESE_3"/>
    <property type="match status" value="1"/>
</dbReference>
<evidence type="ECO:0000259" key="9">
    <source>
        <dbReference type="PROSITE" id="PS50206"/>
    </source>
</evidence>
<dbReference type="GO" id="GO:0017017">
    <property type="term" value="F:MAP kinase tyrosine/serine/threonine phosphatase activity"/>
    <property type="evidence" value="ECO:0007669"/>
    <property type="project" value="TreeGrafter"/>
</dbReference>
<dbReference type="GO" id="GO:0043409">
    <property type="term" value="P:negative regulation of MAPK cascade"/>
    <property type="evidence" value="ECO:0007669"/>
    <property type="project" value="TreeGrafter"/>
</dbReference>
<dbReference type="GO" id="GO:0008330">
    <property type="term" value="F:protein tyrosine/threonine phosphatase activity"/>
    <property type="evidence" value="ECO:0007669"/>
    <property type="project" value="TreeGrafter"/>
</dbReference>
<proteinExistence type="inferred from homology"/>
<dbReference type="CDD" id="cd14498">
    <property type="entry name" value="DSP"/>
    <property type="match status" value="1"/>
</dbReference>
<protein>
    <recommendedName>
        <fullName evidence="12">Protein-serine/threonine phosphatase</fullName>
    </recommendedName>
</protein>
<dbReference type="Pfam" id="PF00782">
    <property type="entry name" value="DSPc"/>
    <property type="match status" value="1"/>
</dbReference>
<keyword evidence="3" id="KW-0904">Protein phosphatase</keyword>
<dbReference type="Gene3D" id="3.40.250.10">
    <property type="entry name" value="Rhodanese-like domain"/>
    <property type="match status" value="1"/>
</dbReference>
<evidence type="ECO:0008006" key="12">
    <source>
        <dbReference type="Google" id="ProtNLM"/>
    </source>
</evidence>
<comment type="similarity">
    <text evidence="1">Belongs to the protein-tyrosine phosphatase family. Non-receptor class dual specificity subfamily.</text>
</comment>
<reference evidence="10 11" key="1">
    <citation type="submission" date="2023-11" db="EMBL/GenBank/DDBJ databases">
        <title>Dfirmibasis_genome.</title>
        <authorList>
            <person name="Edelbroek B."/>
            <person name="Kjellin J."/>
            <person name="Jerlstrom-Hultqvist J."/>
            <person name="Soderbom F."/>
        </authorList>
    </citation>
    <scope>NUCLEOTIDE SEQUENCE [LARGE SCALE GENOMIC DNA]</scope>
    <source>
        <strain evidence="10 11">TNS-C-14</strain>
    </source>
</reference>
<dbReference type="InterPro" id="IPR020422">
    <property type="entry name" value="TYR_PHOSPHATASE_DUAL_dom"/>
</dbReference>
<dbReference type="PROSITE" id="PS50056">
    <property type="entry name" value="TYR_PHOSPHATASE_2"/>
    <property type="match status" value="1"/>
</dbReference>
<dbReference type="InterPro" id="IPR000340">
    <property type="entry name" value="Dual-sp_phosphatase_cat-dom"/>
</dbReference>
<dbReference type="EMBL" id="JAVFKY010000006">
    <property type="protein sequence ID" value="KAK5575337.1"/>
    <property type="molecule type" value="Genomic_DNA"/>
</dbReference>
<evidence type="ECO:0000256" key="5">
    <source>
        <dbReference type="ARBA" id="ARBA00048336"/>
    </source>
</evidence>
<dbReference type="InterPro" id="IPR000387">
    <property type="entry name" value="Tyr_Pase_dom"/>
</dbReference>
<comment type="catalytic activity">
    <reaction evidence="5">
        <text>O-phospho-L-threonyl-[protein] + H2O = L-threonyl-[protein] + phosphate</text>
        <dbReference type="Rhea" id="RHEA:47004"/>
        <dbReference type="Rhea" id="RHEA-COMP:11060"/>
        <dbReference type="Rhea" id="RHEA-COMP:11605"/>
        <dbReference type="ChEBI" id="CHEBI:15377"/>
        <dbReference type="ChEBI" id="CHEBI:30013"/>
        <dbReference type="ChEBI" id="CHEBI:43474"/>
        <dbReference type="ChEBI" id="CHEBI:61977"/>
        <dbReference type="EC" id="3.1.3.16"/>
    </reaction>
</comment>
<dbReference type="AlphaFoldDB" id="A0AAN7TT40"/>
<dbReference type="GO" id="GO:0005737">
    <property type="term" value="C:cytoplasm"/>
    <property type="evidence" value="ECO:0007669"/>
    <property type="project" value="TreeGrafter"/>
</dbReference>
<keyword evidence="2" id="KW-0378">Hydrolase</keyword>
<dbReference type="SMART" id="SM00195">
    <property type="entry name" value="DSPc"/>
    <property type="match status" value="1"/>
</dbReference>
<dbReference type="InterPro" id="IPR036873">
    <property type="entry name" value="Rhodanese-like_dom_sf"/>
</dbReference>
<dbReference type="FunFam" id="3.40.250.10:FF:000136">
    <property type="entry name" value="Probable rhodanese domain-containing dual specificity protein phosphatase"/>
    <property type="match status" value="1"/>
</dbReference>
<feature type="compositionally biased region" description="Basic and acidic residues" evidence="6">
    <location>
        <begin position="421"/>
        <end position="444"/>
    </location>
</feature>
<dbReference type="SUPFAM" id="SSF52799">
    <property type="entry name" value="(Phosphotyrosine protein) phosphatases II"/>
    <property type="match status" value="1"/>
</dbReference>
<dbReference type="InterPro" id="IPR003595">
    <property type="entry name" value="Tyr_Pase_cat"/>
</dbReference>
<feature type="region of interest" description="Disordered" evidence="6">
    <location>
        <begin position="415"/>
        <end position="459"/>
    </location>
</feature>
<dbReference type="SUPFAM" id="SSF52821">
    <property type="entry name" value="Rhodanese/Cell cycle control phosphatase"/>
    <property type="match status" value="1"/>
</dbReference>
<dbReference type="PROSITE" id="PS00383">
    <property type="entry name" value="TYR_PHOSPHATASE_1"/>
    <property type="match status" value="1"/>
</dbReference>
<dbReference type="InterPro" id="IPR001763">
    <property type="entry name" value="Rhodanese-like_dom"/>
</dbReference>
<evidence type="ECO:0000256" key="3">
    <source>
        <dbReference type="ARBA" id="ARBA00022912"/>
    </source>
</evidence>
<comment type="caution">
    <text evidence="10">The sequence shown here is derived from an EMBL/GenBank/DDBJ whole genome shotgun (WGS) entry which is preliminary data.</text>
</comment>
<gene>
    <name evidence="10" type="ORF">RB653_010595</name>
</gene>
<dbReference type="PANTHER" id="PTHR10159:SF414">
    <property type="entry name" value="PROTEIN-TYROSINE-PHOSPHATASE-RELATED"/>
    <property type="match status" value="1"/>
</dbReference>
<comment type="catalytic activity">
    <reaction evidence="4">
        <text>O-phospho-L-seryl-[protein] + H2O = L-seryl-[protein] + phosphate</text>
        <dbReference type="Rhea" id="RHEA:20629"/>
        <dbReference type="Rhea" id="RHEA-COMP:9863"/>
        <dbReference type="Rhea" id="RHEA-COMP:11604"/>
        <dbReference type="ChEBI" id="CHEBI:15377"/>
        <dbReference type="ChEBI" id="CHEBI:29999"/>
        <dbReference type="ChEBI" id="CHEBI:43474"/>
        <dbReference type="ChEBI" id="CHEBI:83421"/>
        <dbReference type="EC" id="3.1.3.16"/>
    </reaction>
</comment>
<evidence type="ECO:0000256" key="6">
    <source>
        <dbReference type="SAM" id="MobiDB-lite"/>
    </source>
</evidence>
<dbReference type="InterPro" id="IPR016130">
    <property type="entry name" value="Tyr_Pase_AS"/>
</dbReference>
<dbReference type="PROSITE" id="PS50054">
    <property type="entry name" value="TYR_PHOSPHATASE_DUAL"/>
    <property type="match status" value="1"/>
</dbReference>
<dbReference type="SMART" id="SM00404">
    <property type="entry name" value="PTPc_motif"/>
    <property type="match status" value="1"/>
</dbReference>
<evidence type="ECO:0000259" key="8">
    <source>
        <dbReference type="PROSITE" id="PS50056"/>
    </source>
</evidence>
<accession>A0AAN7TT40</accession>
<dbReference type="Gene3D" id="3.90.190.10">
    <property type="entry name" value="Protein tyrosine phosphatase superfamily"/>
    <property type="match status" value="1"/>
</dbReference>
<evidence type="ECO:0000256" key="2">
    <source>
        <dbReference type="ARBA" id="ARBA00022801"/>
    </source>
</evidence>
<evidence type="ECO:0000256" key="1">
    <source>
        <dbReference type="ARBA" id="ARBA00008601"/>
    </source>
</evidence>
<dbReference type="InterPro" id="IPR029021">
    <property type="entry name" value="Prot-tyrosine_phosphatase-like"/>
</dbReference>
<sequence>MVLINRVNIKPEELPLLYHVNSMDVYNLLQDIGSSKIIIDLRSKEQYEKNHVKTSVNIPPPPTTTPLYENGEIKEFNLSKYIGSNVTAKHWNLIFQKLIVYSDKPFLYNIDELEKTISSNIDSGSISGNNSDQDIIKSLKISDWDKVVLRHFLLKKKKTKVIIYQSGFNQFQKDYPFMCNGTISSSSSGGGSQLYPSEIIKDFLYLGGAENAGSRQQLINLKITHIVNMAGELDDIYPHLYKYYRANLDDRPKANIYEHFEPVIEFIDDCKKQGGRILVHCAMGISRSTTVVLAYLMKEDHMTYTDAFTFCKQKRSCINPNFGFVKQLKDYQQHLELEEQERIKKQQQQQISLDSNINSNHIIEPLSKKLQLDVSDPLLNSSPSSPLISSTLPVPEIPPPIILKNEVSSPCLSHITPPTINDKEKQQEEKDSIFSYADKQEKMTHPTLHSPLELPQSSL</sequence>
<dbReference type="Pfam" id="PF00581">
    <property type="entry name" value="Rhodanese"/>
    <property type="match status" value="1"/>
</dbReference>
<dbReference type="GO" id="GO:0033550">
    <property type="term" value="F:MAP kinase tyrosine phosphatase activity"/>
    <property type="evidence" value="ECO:0007669"/>
    <property type="project" value="TreeGrafter"/>
</dbReference>
<feature type="domain" description="Tyrosine specific protein phosphatases" evidence="8">
    <location>
        <begin position="258"/>
        <end position="315"/>
    </location>
</feature>
<dbReference type="Proteomes" id="UP001344447">
    <property type="component" value="Unassembled WGS sequence"/>
</dbReference>
<dbReference type="PANTHER" id="PTHR10159">
    <property type="entry name" value="DUAL SPECIFICITY PROTEIN PHOSPHATASE"/>
    <property type="match status" value="1"/>
</dbReference>
<evidence type="ECO:0000256" key="4">
    <source>
        <dbReference type="ARBA" id="ARBA00047761"/>
    </source>
</evidence>
<name>A0AAN7TT40_9MYCE</name>
<evidence type="ECO:0000313" key="11">
    <source>
        <dbReference type="Proteomes" id="UP001344447"/>
    </source>
</evidence>
<evidence type="ECO:0000259" key="7">
    <source>
        <dbReference type="PROSITE" id="PS50054"/>
    </source>
</evidence>
<keyword evidence="11" id="KW-1185">Reference proteome</keyword>
<organism evidence="10 11">
    <name type="scientific">Dictyostelium firmibasis</name>
    <dbReference type="NCBI Taxonomy" id="79012"/>
    <lineage>
        <taxon>Eukaryota</taxon>
        <taxon>Amoebozoa</taxon>
        <taxon>Evosea</taxon>
        <taxon>Eumycetozoa</taxon>
        <taxon>Dictyostelia</taxon>
        <taxon>Dictyosteliales</taxon>
        <taxon>Dictyosteliaceae</taxon>
        <taxon>Dictyostelium</taxon>
    </lineage>
</organism>
<evidence type="ECO:0000313" key="10">
    <source>
        <dbReference type="EMBL" id="KAK5575337.1"/>
    </source>
</evidence>
<feature type="domain" description="Rhodanese" evidence="9">
    <location>
        <begin position="32"/>
        <end position="59"/>
    </location>
</feature>
<dbReference type="FunFam" id="3.90.190.10:FF:000004">
    <property type="entry name" value="Protein phosphatase Slingshot homolog 2"/>
    <property type="match status" value="1"/>
</dbReference>
<dbReference type="GO" id="GO:0004722">
    <property type="term" value="F:protein serine/threonine phosphatase activity"/>
    <property type="evidence" value="ECO:0007669"/>
    <property type="project" value="UniProtKB-EC"/>
</dbReference>
<feature type="domain" description="Tyrosine-protein phosphatase" evidence="7">
    <location>
        <begin position="195"/>
        <end position="337"/>
    </location>
</feature>